<evidence type="ECO:0000256" key="4">
    <source>
        <dbReference type="ARBA" id="ARBA00022840"/>
    </source>
</evidence>
<evidence type="ECO:0000313" key="6">
    <source>
        <dbReference type="Proteomes" id="UP000192578"/>
    </source>
</evidence>
<dbReference type="OrthoDB" id="775260at2759"/>
<dbReference type="Proteomes" id="UP000192578">
    <property type="component" value="Unassembled WGS sequence"/>
</dbReference>
<evidence type="ECO:0000256" key="2">
    <source>
        <dbReference type="ARBA" id="ARBA00022679"/>
    </source>
</evidence>
<protein>
    <submittedName>
        <fullName evidence="5">tRNA dimethylallyltransferase, mitochondrial</fullName>
    </submittedName>
</protein>
<evidence type="ECO:0000256" key="1">
    <source>
        <dbReference type="ARBA" id="ARBA00005842"/>
    </source>
</evidence>
<reference evidence="6" key="1">
    <citation type="submission" date="2017-01" db="EMBL/GenBank/DDBJ databases">
        <title>Comparative genomics of anhydrobiosis in the tardigrade Hypsibius dujardini.</title>
        <authorList>
            <person name="Yoshida Y."/>
            <person name="Koutsovoulos G."/>
            <person name="Laetsch D."/>
            <person name="Stevens L."/>
            <person name="Kumar S."/>
            <person name="Horikawa D."/>
            <person name="Ishino K."/>
            <person name="Komine S."/>
            <person name="Tomita M."/>
            <person name="Blaxter M."/>
            <person name="Arakawa K."/>
        </authorList>
    </citation>
    <scope>NUCLEOTIDE SEQUENCE [LARGE SCALE GENOMIC DNA]</scope>
    <source>
        <strain evidence="6">Z151</strain>
    </source>
</reference>
<dbReference type="InterPro" id="IPR027417">
    <property type="entry name" value="P-loop_NTPase"/>
</dbReference>
<gene>
    <name evidence="5" type="ORF">BV898_09072</name>
</gene>
<dbReference type="GO" id="GO:0005739">
    <property type="term" value="C:mitochondrion"/>
    <property type="evidence" value="ECO:0007669"/>
    <property type="project" value="TreeGrafter"/>
</dbReference>
<dbReference type="PANTHER" id="PTHR11088">
    <property type="entry name" value="TRNA DIMETHYLALLYLTRANSFERASE"/>
    <property type="match status" value="1"/>
</dbReference>
<keyword evidence="6" id="KW-1185">Reference proteome</keyword>
<dbReference type="SUPFAM" id="SSF52540">
    <property type="entry name" value="P-loop containing nucleoside triphosphate hydrolases"/>
    <property type="match status" value="1"/>
</dbReference>
<dbReference type="AlphaFoldDB" id="A0A1W0WP02"/>
<dbReference type="GO" id="GO:0006400">
    <property type="term" value="P:tRNA modification"/>
    <property type="evidence" value="ECO:0007669"/>
    <property type="project" value="TreeGrafter"/>
</dbReference>
<accession>A0A1W0WP02</accession>
<keyword evidence="2" id="KW-0808">Transferase</keyword>
<comment type="similarity">
    <text evidence="1">Belongs to the IPP transferase family.</text>
</comment>
<organism evidence="5 6">
    <name type="scientific">Hypsibius exemplaris</name>
    <name type="common">Freshwater tardigrade</name>
    <dbReference type="NCBI Taxonomy" id="2072580"/>
    <lineage>
        <taxon>Eukaryota</taxon>
        <taxon>Metazoa</taxon>
        <taxon>Ecdysozoa</taxon>
        <taxon>Tardigrada</taxon>
        <taxon>Eutardigrada</taxon>
        <taxon>Parachela</taxon>
        <taxon>Hypsibioidea</taxon>
        <taxon>Hypsibiidae</taxon>
        <taxon>Hypsibius</taxon>
    </lineage>
</organism>
<dbReference type="GO" id="GO:0005524">
    <property type="term" value="F:ATP binding"/>
    <property type="evidence" value="ECO:0007669"/>
    <property type="project" value="UniProtKB-KW"/>
</dbReference>
<dbReference type="PANTHER" id="PTHR11088:SF89">
    <property type="entry name" value="TRNA DIMETHYLALLYLTRANSFERASE"/>
    <property type="match status" value="1"/>
</dbReference>
<keyword evidence="3" id="KW-0547">Nucleotide-binding</keyword>
<comment type="caution">
    <text evidence="5">The sequence shown here is derived from an EMBL/GenBank/DDBJ whole genome shotgun (WGS) entry which is preliminary data.</text>
</comment>
<evidence type="ECO:0000313" key="5">
    <source>
        <dbReference type="EMBL" id="OQV16902.1"/>
    </source>
</evidence>
<dbReference type="Gene3D" id="3.40.50.300">
    <property type="entry name" value="P-loop containing nucleotide triphosphate hydrolases"/>
    <property type="match status" value="1"/>
</dbReference>
<sequence>MQTLPVVVVLGATGTGKSKLAIALARHFNGEIINADSMQGLDIVTNKVTADEQSGVRIMLGVVDPLKRFSVVDFRNRCLPIIDSLRSRQKLPVLVGGTHYYIESVCGMSSWNNQTRETRMHWFWMISWKTWSPVLPTKMFSHHLKTTRKNMIAGYSRTALLNPEVNFADTPSAKLHKLLKIVDPAAADELHPGSLQVYAQHRQTHSELLAANVPRVAEARWADRCGTRTLLLFWLQCDETVLEKRLDARVDQMIEAGLVRELLHFHEQLAGRSLPYTQGISSRSALKSYTTISCCPRKSDTPEHAQLLLQTGIDEIKRRTKHYAEAEPVD</sequence>
<name>A0A1W0WP02_HYPEX</name>
<keyword evidence="4" id="KW-0067">ATP-binding</keyword>
<proteinExistence type="inferred from homology"/>
<dbReference type="GO" id="GO:0052381">
    <property type="term" value="F:tRNA dimethylallyltransferase activity"/>
    <property type="evidence" value="ECO:0007669"/>
    <property type="project" value="TreeGrafter"/>
</dbReference>
<dbReference type="EMBL" id="MTYJ01000069">
    <property type="protein sequence ID" value="OQV16902.1"/>
    <property type="molecule type" value="Genomic_DNA"/>
</dbReference>
<dbReference type="InterPro" id="IPR039657">
    <property type="entry name" value="Dimethylallyltransferase"/>
</dbReference>
<dbReference type="Pfam" id="PF01715">
    <property type="entry name" value="IPPT"/>
    <property type="match status" value="1"/>
</dbReference>
<evidence type="ECO:0000256" key="3">
    <source>
        <dbReference type="ARBA" id="ARBA00022741"/>
    </source>
</evidence>